<comment type="similarity">
    <text evidence="1 2">Belongs to the anti-sigma-factor antagonist family.</text>
</comment>
<dbReference type="CDD" id="cd07043">
    <property type="entry name" value="STAS_anti-anti-sigma_factors"/>
    <property type="match status" value="1"/>
</dbReference>
<evidence type="ECO:0000256" key="1">
    <source>
        <dbReference type="ARBA" id="ARBA00009013"/>
    </source>
</evidence>
<dbReference type="PANTHER" id="PTHR33495">
    <property type="entry name" value="ANTI-SIGMA FACTOR ANTAGONIST TM_1081-RELATED-RELATED"/>
    <property type="match status" value="1"/>
</dbReference>
<gene>
    <name evidence="4" type="ORF">GCM10010171_31280</name>
</gene>
<organism evidence="4 5">
    <name type="scientific">Actinokineospora fastidiosa</name>
    <dbReference type="NCBI Taxonomy" id="1816"/>
    <lineage>
        <taxon>Bacteria</taxon>
        <taxon>Bacillati</taxon>
        <taxon>Actinomycetota</taxon>
        <taxon>Actinomycetes</taxon>
        <taxon>Pseudonocardiales</taxon>
        <taxon>Pseudonocardiaceae</taxon>
        <taxon>Actinokineospora</taxon>
    </lineage>
</organism>
<proteinExistence type="inferred from homology"/>
<dbReference type="EMBL" id="BMRB01000002">
    <property type="protein sequence ID" value="GGS34571.1"/>
    <property type="molecule type" value="Genomic_DNA"/>
</dbReference>
<reference evidence="4" key="1">
    <citation type="journal article" date="2014" name="Int. J. Syst. Evol. Microbiol.">
        <title>Complete genome sequence of Corynebacterium casei LMG S-19264T (=DSM 44701T), isolated from a smear-ripened cheese.</title>
        <authorList>
            <consortium name="US DOE Joint Genome Institute (JGI-PGF)"/>
            <person name="Walter F."/>
            <person name="Albersmeier A."/>
            <person name="Kalinowski J."/>
            <person name="Ruckert C."/>
        </authorList>
    </citation>
    <scope>NUCLEOTIDE SEQUENCE</scope>
    <source>
        <strain evidence="4">JCM 3276</strain>
    </source>
</reference>
<dbReference type="Gene3D" id="3.30.750.24">
    <property type="entry name" value="STAS domain"/>
    <property type="match status" value="1"/>
</dbReference>
<dbReference type="PROSITE" id="PS50801">
    <property type="entry name" value="STAS"/>
    <property type="match status" value="1"/>
</dbReference>
<dbReference type="Proteomes" id="UP000660680">
    <property type="component" value="Unassembled WGS sequence"/>
</dbReference>
<dbReference type="InterPro" id="IPR002645">
    <property type="entry name" value="STAS_dom"/>
</dbReference>
<dbReference type="NCBIfam" id="TIGR00377">
    <property type="entry name" value="ant_ant_sig"/>
    <property type="match status" value="1"/>
</dbReference>
<evidence type="ECO:0000256" key="2">
    <source>
        <dbReference type="RuleBase" id="RU003749"/>
    </source>
</evidence>
<evidence type="ECO:0000259" key="3">
    <source>
        <dbReference type="PROSITE" id="PS50801"/>
    </source>
</evidence>
<name>A0A918GFP8_9PSEU</name>
<dbReference type="SUPFAM" id="SSF52091">
    <property type="entry name" value="SpoIIaa-like"/>
    <property type="match status" value="1"/>
</dbReference>
<evidence type="ECO:0000313" key="5">
    <source>
        <dbReference type="Proteomes" id="UP000660680"/>
    </source>
</evidence>
<sequence>MRRVKPASDERTPDGSARFAVPSREQLLAVHPTDRDDAIIIAVDGDIDVLTAPRLAAAIGAAFDRLGARPLVVDLSRVGFMGSSGLRVLRESATEAVRHRGLAQLRVVVDHARPVIRPIEIVGLDQVLALFHTVEDALTAEPR</sequence>
<dbReference type="InterPro" id="IPR036513">
    <property type="entry name" value="STAS_dom_sf"/>
</dbReference>
<dbReference type="InterPro" id="IPR003658">
    <property type="entry name" value="Anti-sigma_ant"/>
</dbReference>
<protein>
    <recommendedName>
        <fullName evidence="2">Anti-sigma factor antagonist</fullName>
    </recommendedName>
</protein>
<dbReference type="PANTHER" id="PTHR33495:SF13">
    <property type="entry name" value="ANTI-SIGMA-F FACTOR ANTAGONIST RSFB"/>
    <property type="match status" value="1"/>
</dbReference>
<evidence type="ECO:0000313" key="4">
    <source>
        <dbReference type="EMBL" id="GGS34571.1"/>
    </source>
</evidence>
<feature type="domain" description="STAS" evidence="3">
    <location>
        <begin position="28"/>
        <end position="141"/>
    </location>
</feature>
<dbReference type="Pfam" id="PF01740">
    <property type="entry name" value="STAS"/>
    <property type="match status" value="1"/>
</dbReference>
<keyword evidence="5" id="KW-1185">Reference proteome</keyword>
<comment type="caution">
    <text evidence="4">The sequence shown here is derived from an EMBL/GenBank/DDBJ whole genome shotgun (WGS) entry which is preliminary data.</text>
</comment>
<reference evidence="4" key="2">
    <citation type="submission" date="2020-09" db="EMBL/GenBank/DDBJ databases">
        <authorList>
            <person name="Sun Q."/>
            <person name="Ohkuma M."/>
        </authorList>
    </citation>
    <scope>NUCLEOTIDE SEQUENCE</scope>
    <source>
        <strain evidence="4">JCM 3276</strain>
    </source>
</reference>
<dbReference type="AlphaFoldDB" id="A0A918GFP8"/>
<dbReference type="GO" id="GO:0043856">
    <property type="term" value="F:anti-sigma factor antagonist activity"/>
    <property type="evidence" value="ECO:0007669"/>
    <property type="project" value="InterPro"/>
</dbReference>
<accession>A0A918GFP8</accession>